<proteinExistence type="predicted"/>
<dbReference type="PROSITE" id="PS50977">
    <property type="entry name" value="HTH_TETR_2"/>
    <property type="match status" value="1"/>
</dbReference>
<gene>
    <name evidence="8" type="ORF">CP968_03425</name>
    <name evidence="7" type="ORF">GCM10010371_03770</name>
</gene>
<dbReference type="PANTHER" id="PTHR30055">
    <property type="entry name" value="HTH-TYPE TRANSCRIPTIONAL REGULATOR RUTR"/>
    <property type="match status" value="1"/>
</dbReference>
<evidence type="ECO:0000256" key="3">
    <source>
        <dbReference type="ARBA" id="ARBA00023125"/>
    </source>
</evidence>
<dbReference type="Gene3D" id="1.10.357.10">
    <property type="entry name" value="Tetracycline Repressor, domain 2"/>
    <property type="match status" value="1"/>
</dbReference>
<reference evidence="7" key="1">
    <citation type="journal article" date="2014" name="Int. J. Syst. Evol. Microbiol.">
        <title>Complete genome sequence of Corynebacterium casei LMG S-19264T (=DSM 44701T), isolated from a smear-ripened cheese.</title>
        <authorList>
            <consortium name="US DOE Joint Genome Institute (JGI-PGF)"/>
            <person name="Walter F."/>
            <person name="Albersmeier A."/>
            <person name="Kalinowski J."/>
            <person name="Ruckert C."/>
        </authorList>
    </citation>
    <scope>NUCLEOTIDE SEQUENCE</scope>
    <source>
        <strain evidence="7">JCM 4834</strain>
    </source>
</reference>
<keyword evidence="3 5" id="KW-0238">DNA-binding</keyword>
<dbReference type="InterPro" id="IPR009057">
    <property type="entry name" value="Homeodomain-like_sf"/>
</dbReference>
<protein>
    <submittedName>
        <fullName evidence="8">TetR family transcriptional regulator</fullName>
    </submittedName>
</protein>
<dbReference type="Proteomes" id="UP000634660">
    <property type="component" value="Unassembled WGS sequence"/>
</dbReference>
<dbReference type="AlphaFoldDB" id="A0A5P2UJ02"/>
<accession>A0A5P2UJ02</accession>
<dbReference type="InterPro" id="IPR036271">
    <property type="entry name" value="Tet_transcr_reg_TetR-rel_C_sf"/>
</dbReference>
<dbReference type="KEGG" id="ssub:CP968_03425"/>
<evidence type="ECO:0000259" key="6">
    <source>
        <dbReference type="PROSITE" id="PS50977"/>
    </source>
</evidence>
<keyword evidence="1" id="KW-0678">Repressor</keyword>
<dbReference type="OrthoDB" id="4548508at2"/>
<sequence>MTSTPRPPRTRKTAEERRTEILRTAARLALERGLERVTMQLVADELGVRPGLISHYFATVDDLLCEAFVRAVARERSALLPEEDAALPPARRLARLLHRLGGEEFTDLGRLWLNARHLARYRPNLRRAVAGQEAIMRATLTAVIEDGVRGGDFTTPDPLGACVVILVAIDGLGSYANDEPPFTHPALDALVFTTAERELGLPVGTLRHLA</sequence>
<keyword evidence="2" id="KW-0805">Transcription regulation</keyword>
<organism evidence="8 9">
    <name type="scientific">Streptomyces subrutilus</name>
    <dbReference type="NCBI Taxonomy" id="36818"/>
    <lineage>
        <taxon>Bacteria</taxon>
        <taxon>Bacillati</taxon>
        <taxon>Actinomycetota</taxon>
        <taxon>Actinomycetes</taxon>
        <taxon>Kitasatosporales</taxon>
        <taxon>Streptomycetaceae</taxon>
        <taxon>Streptomyces</taxon>
    </lineage>
</organism>
<evidence type="ECO:0000256" key="1">
    <source>
        <dbReference type="ARBA" id="ARBA00022491"/>
    </source>
</evidence>
<feature type="domain" description="HTH tetR-type" evidence="6">
    <location>
        <begin position="15"/>
        <end position="75"/>
    </location>
</feature>
<evidence type="ECO:0000313" key="8">
    <source>
        <dbReference type="EMBL" id="QEU77464.1"/>
    </source>
</evidence>
<keyword evidence="9" id="KW-1185">Reference proteome</keyword>
<dbReference type="SUPFAM" id="SSF48498">
    <property type="entry name" value="Tetracyclin repressor-like, C-terminal domain"/>
    <property type="match status" value="1"/>
</dbReference>
<dbReference type="SUPFAM" id="SSF46689">
    <property type="entry name" value="Homeodomain-like"/>
    <property type="match status" value="1"/>
</dbReference>
<evidence type="ECO:0000256" key="4">
    <source>
        <dbReference type="ARBA" id="ARBA00023163"/>
    </source>
</evidence>
<dbReference type="GO" id="GO:0003700">
    <property type="term" value="F:DNA-binding transcription factor activity"/>
    <property type="evidence" value="ECO:0007669"/>
    <property type="project" value="TreeGrafter"/>
</dbReference>
<feature type="DNA-binding region" description="H-T-H motif" evidence="5">
    <location>
        <begin position="38"/>
        <end position="57"/>
    </location>
</feature>
<dbReference type="Pfam" id="PF13977">
    <property type="entry name" value="TetR_C_6"/>
    <property type="match status" value="1"/>
</dbReference>
<dbReference type="InterPro" id="IPR039538">
    <property type="entry name" value="BetI_C"/>
</dbReference>
<dbReference type="PANTHER" id="PTHR30055:SF234">
    <property type="entry name" value="HTH-TYPE TRANSCRIPTIONAL REGULATOR BETI"/>
    <property type="match status" value="1"/>
</dbReference>
<name>A0A5P2UJ02_9ACTN</name>
<dbReference type="EMBL" id="CP023701">
    <property type="protein sequence ID" value="QEU77464.1"/>
    <property type="molecule type" value="Genomic_DNA"/>
</dbReference>
<evidence type="ECO:0000256" key="5">
    <source>
        <dbReference type="PROSITE-ProRule" id="PRU00335"/>
    </source>
</evidence>
<dbReference type="InterPro" id="IPR050109">
    <property type="entry name" value="HTH-type_TetR-like_transc_reg"/>
</dbReference>
<evidence type="ECO:0000313" key="9">
    <source>
        <dbReference type="Proteomes" id="UP000326831"/>
    </source>
</evidence>
<evidence type="ECO:0000313" key="7">
    <source>
        <dbReference type="EMBL" id="GGZ47669.1"/>
    </source>
</evidence>
<dbReference type="GO" id="GO:0000976">
    <property type="term" value="F:transcription cis-regulatory region binding"/>
    <property type="evidence" value="ECO:0007669"/>
    <property type="project" value="TreeGrafter"/>
</dbReference>
<dbReference type="RefSeq" id="WP_150516560.1">
    <property type="nucleotide sequence ID" value="NZ_BMVX01000001.1"/>
</dbReference>
<dbReference type="Proteomes" id="UP000326831">
    <property type="component" value="Chromosome"/>
</dbReference>
<dbReference type="Pfam" id="PF00440">
    <property type="entry name" value="TetR_N"/>
    <property type="match status" value="1"/>
</dbReference>
<dbReference type="EMBL" id="BMVX01000001">
    <property type="protein sequence ID" value="GGZ47669.1"/>
    <property type="molecule type" value="Genomic_DNA"/>
</dbReference>
<evidence type="ECO:0000256" key="2">
    <source>
        <dbReference type="ARBA" id="ARBA00023015"/>
    </source>
</evidence>
<reference evidence="8 9" key="2">
    <citation type="submission" date="2017-09" db="EMBL/GenBank/DDBJ databases">
        <authorList>
            <person name="Lee N."/>
            <person name="Cho B.-K."/>
        </authorList>
    </citation>
    <scope>NUCLEOTIDE SEQUENCE [LARGE SCALE GENOMIC DNA]</scope>
    <source>
        <strain evidence="8 9">ATCC 27467</strain>
    </source>
</reference>
<keyword evidence="4" id="KW-0804">Transcription</keyword>
<reference evidence="7" key="3">
    <citation type="submission" date="2020-09" db="EMBL/GenBank/DDBJ databases">
        <authorList>
            <person name="Sun Q."/>
            <person name="Ohkuma M."/>
        </authorList>
    </citation>
    <scope>NUCLEOTIDE SEQUENCE</scope>
    <source>
        <strain evidence="7">JCM 4834</strain>
    </source>
</reference>
<dbReference type="InterPro" id="IPR001647">
    <property type="entry name" value="HTH_TetR"/>
</dbReference>